<dbReference type="GO" id="GO:0071555">
    <property type="term" value="P:cell wall organization"/>
    <property type="evidence" value="ECO:0007669"/>
    <property type="project" value="UniProtKB-KW"/>
</dbReference>
<dbReference type="InterPro" id="IPR029044">
    <property type="entry name" value="Nucleotide-diphossugar_trans"/>
</dbReference>
<keyword evidence="10" id="KW-1185">Reference proteome</keyword>
<name>A0A1S4BXK6_TOBAC</name>
<reference evidence="11" key="2">
    <citation type="submission" date="2025-08" db="UniProtKB">
        <authorList>
            <consortium name="RefSeq"/>
        </authorList>
    </citation>
    <scope>IDENTIFICATION</scope>
    <source>
        <tissue evidence="11">Leaf</tissue>
    </source>
</reference>
<keyword evidence="6" id="KW-0333">Golgi apparatus</keyword>
<dbReference type="AlphaFoldDB" id="A0A1S4BXK6"/>
<dbReference type="PaxDb" id="4097-A0A1S4BXK6"/>
<gene>
    <name evidence="11" type="primary">LOC107812855</name>
</gene>
<dbReference type="Gene3D" id="3.90.550.10">
    <property type="entry name" value="Spore Coat Polysaccharide Biosynthesis Protein SpsA, Chain A"/>
    <property type="match status" value="1"/>
</dbReference>
<sequence length="663" mass="76379">MAPSSVVVTIENPKSISLVEINDLNSPAFRDKNKAANPKRFTKVLLLKAQRTLGCIPWLANSLCTTFASVKKRIALSDKNDEDPKYRGKLYRFIRAFLAISVVALFIEIFAYFNQWQLNLVNPWEVQSLWQWTYMAWISFRVDYIAPTLASLTTFCIVLFLIQSVDRLLLCLGCFWIKLRKIKPIISEDASDPEDGSNFPMVLVQIPMCNEKEVFAQSIGAVCQLDWPKERFLVQVLDDSDDEVLQQMIRNECLSWKEKGVNIIYRHRFIRTGYKAGNLKSAMACDYVQDYEFVAIFDADFQPNPDFLKLTVPHFKGKPDVGLVQARWTFVNKDENLLTRLQNINLCFHFEVEQQVNGHYLNFFGFNGTAGVWRIKALEESGGWLERTTVEDMDIAVRAHLCGWKFIYVDDVRALCELPESYEAYKKQQHRWHSGPMQLFRLCLPSILKSKISVWKKANLIFLFFLLRKLILPFYSFTLFCIILPLTMFIPEAELPPWVICYIPIVMSILNILPSPKSFPFLMPYLLFENTMSVTKFNAMVSGLFQLGSAYEWVVTKKTGRASESDLVALAERESKNMNEEKISRRLSESGLELFGKLKEHEEVPKKKKANKIYRKELALAFLLLTAAARSLLSAQGIHFYYLLFQGLTFLIVGLDLIGEQVS</sequence>
<comment type="subcellular location">
    <subcellularLocation>
        <location evidence="1">Golgi apparatus membrane</location>
        <topology evidence="1">Multi-pass membrane protein</topology>
    </subcellularLocation>
</comment>
<reference evidence="10" key="1">
    <citation type="journal article" date="2014" name="Nat. Commun.">
        <title>The tobacco genome sequence and its comparison with those of tomato and potato.</title>
        <authorList>
            <person name="Sierro N."/>
            <person name="Battey J.N."/>
            <person name="Ouadi S."/>
            <person name="Bakaher N."/>
            <person name="Bovet L."/>
            <person name="Willig A."/>
            <person name="Goepfert S."/>
            <person name="Peitsch M.C."/>
            <person name="Ivanov N.V."/>
        </authorList>
    </citation>
    <scope>NUCLEOTIDE SEQUENCE [LARGE SCALE GENOMIC DNA]</scope>
</reference>
<dbReference type="GO" id="GO:0000139">
    <property type="term" value="C:Golgi membrane"/>
    <property type="evidence" value="ECO:0007669"/>
    <property type="project" value="UniProtKB-SubCell"/>
</dbReference>
<keyword evidence="2" id="KW-0328">Glycosyltransferase</keyword>
<evidence type="ECO:0000256" key="9">
    <source>
        <dbReference type="ARBA" id="ARBA00061151"/>
    </source>
</evidence>
<dbReference type="GO" id="GO:0005794">
    <property type="term" value="C:Golgi apparatus"/>
    <property type="evidence" value="ECO:0000318"/>
    <property type="project" value="GO_Central"/>
</dbReference>
<keyword evidence="5" id="KW-1133">Transmembrane helix</keyword>
<evidence type="ECO:0000256" key="3">
    <source>
        <dbReference type="ARBA" id="ARBA00022679"/>
    </source>
</evidence>
<dbReference type="KEGG" id="nta:107812855"/>
<keyword evidence="8" id="KW-0961">Cell wall biogenesis/degradation</keyword>
<dbReference type="GO" id="GO:0048868">
    <property type="term" value="P:pollen tube development"/>
    <property type="evidence" value="ECO:0007669"/>
    <property type="project" value="UniProtKB-ARBA"/>
</dbReference>
<organism evidence="10 11">
    <name type="scientific">Nicotiana tabacum</name>
    <name type="common">Common tobacco</name>
    <dbReference type="NCBI Taxonomy" id="4097"/>
    <lineage>
        <taxon>Eukaryota</taxon>
        <taxon>Viridiplantae</taxon>
        <taxon>Streptophyta</taxon>
        <taxon>Embryophyta</taxon>
        <taxon>Tracheophyta</taxon>
        <taxon>Spermatophyta</taxon>
        <taxon>Magnoliopsida</taxon>
        <taxon>eudicotyledons</taxon>
        <taxon>Gunneridae</taxon>
        <taxon>Pentapetalae</taxon>
        <taxon>asterids</taxon>
        <taxon>lamiids</taxon>
        <taxon>Solanales</taxon>
        <taxon>Solanaceae</taxon>
        <taxon>Nicotianoideae</taxon>
        <taxon>Nicotianeae</taxon>
        <taxon>Nicotiana</taxon>
    </lineage>
</organism>
<dbReference type="PANTHER" id="PTHR32044">
    <property type="entry name" value="GLUCOMANNAN 4-BETA-MANNOSYLTRANSFERASE 9"/>
    <property type="match status" value="1"/>
</dbReference>
<evidence type="ECO:0000256" key="6">
    <source>
        <dbReference type="ARBA" id="ARBA00023034"/>
    </source>
</evidence>
<dbReference type="GeneID" id="107812855"/>
<keyword evidence="4" id="KW-0812">Transmembrane</keyword>
<dbReference type="FunFam" id="3.90.550.10:FF:000007">
    <property type="entry name" value="probable xyloglucan glycosyltransferase 5"/>
    <property type="match status" value="1"/>
</dbReference>
<dbReference type="GO" id="GO:0099402">
    <property type="term" value="P:plant organ development"/>
    <property type="evidence" value="ECO:0007669"/>
    <property type="project" value="UniProtKB-ARBA"/>
</dbReference>
<proteinExistence type="inferred from homology"/>
<evidence type="ECO:0000256" key="8">
    <source>
        <dbReference type="ARBA" id="ARBA00023316"/>
    </source>
</evidence>
<evidence type="ECO:0000256" key="5">
    <source>
        <dbReference type="ARBA" id="ARBA00022989"/>
    </source>
</evidence>
<dbReference type="SMR" id="A0A1S4BXK6"/>
<dbReference type="SUPFAM" id="SSF53448">
    <property type="entry name" value="Nucleotide-diphospho-sugar transferases"/>
    <property type="match status" value="1"/>
</dbReference>
<dbReference type="GO" id="GO:0016757">
    <property type="term" value="F:glycosyltransferase activity"/>
    <property type="evidence" value="ECO:0000318"/>
    <property type="project" value="GO_Central"/>
</dbReference>
<dbReference type="OMA" id="LLQWSYM"/>
<evidence type="ECO:0000256" key="4">
    <source>
        <dbReference type="ARBA" id="ARBA00022692"/>
    </source>
</evidence>
<dbReference type="RefSeq" id="XP_016493514.1">
    <property type="nucleotide sequence ID" value="XM_016638028.1"/>
</dbReference>
<evidence type="ECO:0000256" key="7">
    <source>
        <dbReference type="ARBA" id="ARBA00023136"/>
    </source>
</evidence>
<dbReference type="OrthoDB" id="1217025at2759"/>
<evidence type="ECO:0000313" key="11">
    <source>
        <dbReference type="RefSeq" id="XP_016493514.2"/>
    </source>
</evidence>
<dbReference type="RefSeq" id="XP_016493514.2">
    <property type="nucleotide sequence ID" value="XM_016638028.2"/>
</dbReference>
<comment type="similarity">
    <text evidence="9">Belongs to the glycosyltransferase 2 family. Plant cellulose synthase-like C subfamily.</text>
</comment>
<evidence type="ECO:0000256" key="2">
    <source>
        <dbReference type="ARBA" id="ARBA00022676"/>
    </source>
</evidence>
<dbReference type="Pfam" id="PF13632">
    <property type="entry name" value="Glyco_trans_2_3"/>
    <property type="match status" value="1"/>
</dbReference>
<keyword evidence="3" id="KW-0808">Transferase</keyword>
<accession>A0A1S4BXK6</accession>
<evidence type="ECO:0000256" key="1">
    <source>
        <dbReference type="ARBA" id="ARBA00004653"/>
    </source>
</evidence>
<keyword evidence="7" id="KW-0472">Membrane</keyword>
<protein>
    <submittedName>
        <fullName evidence="11">Xyloglucan glycosyltransferase 4-like</fullName>
    </submittedName>
</protein>
<dbReference type="STRING" id="4097.A0A1S4BXK6"/>
<dbReference type="Proteomes" id="UP000790787">
    <property type="component" value="Chromosome 3"/>
</dbReference>
<evidence type="ECO:0000313" key="10">
    <source>
        <dbReference type="Proteomes" id="UP000790787"/>
    </source>
</evidence>
<dbReference type="InterPro" id="IPR001173">
    <property type="entry name" value="Glyco_trans_2-like"/>
</dbReference>
<dbReference type="PANTHER" id="PTHR32044:SF11">
    <property type="entry name" value="XYLOGLUCAN GLYCOSYLTRANSFERASE 4"/>
    <property type="match status" value="1"/>
</dbReference>